<dbReference type="Gene3D" id="3.30.70.100">
    <property type="match status" value="1"/>
</dbReference>
<proteinExistence type="predicted"/>
<dbReference type="Proteomes" id="UP001055101">
    <property type="component" value="Unassembled WGS sequence"/>
</dbReference>
<dbReference type="InterPro" id="IPR036046">
    <property type="entry name" value="Acylphosphatase-like_dom_sf"/>
</dbReference>
<evidence type="ECO:0000313" key="3">
    <source>
        <dbReference type="Proteomes" id="UP001055101"/>
    </source>
</evidence>
<protein>
    <recommendedName>
        <fullName evidence="1">BLUF domain-containing protein</fullName>
    </recommendedName>
</protein>
<dbReference type="InterPro" id="IPR007024">
    <property type="entry name" value="BLUF_domain"/>
</dbReference>
<dbReference type="SUPFAM" id="SSF54975">
    <property type="entry name" value="Acylphosphatase/BLUF domain-like"/>
    <property type="match status" value="1"/>
</dbReference>
<comment type="caution">
    <text evidence="2">The sequence shown here is derived from an EMBL/GenBank/DDBJ whole genome shotgun (WGS) entry which is preliminary data.</text>
</comment>
<evidence type="ECO:0000259" key="1">
    <source>
        <dbReference type="PROSITE" id="PS50925"/>
    </source>
</evidence>
<dbReference type="Pfam" id="PF04940">
    <property type="entry name" value="BLUF"/>
    <property type="match status" value="1"/>
</dbReference>
<accession>A0ABQ4TSE7</accession>
<feature type="domain" description="BLUF" evidence="1">
    <location>
        <begin position="21"/>
        <end position="113"/>
    </location>
</feature>
<keyword evidence="3" id="KW-1185">Reference proteome</keyword>
<name>A0ABQ4TSE7_9HYPH</name>
<sequence>MFDEYGFLRDADLDEAALPALHHFVYCSRAVDSVDDAEVGRIVELAQRNNLARGITGVLVFGSGVFFQWIEGPAAQMKNLIASLHSDPRHYDIVTLDQSEEKRERLYPNWDMDKVEAEDIRMVLQDALESAEDKNNVAALTRILKQLDSGPLNSLGRS</sequence>
<dbReference type="EMBL" id="BPRA01000024">
    <property type="protein sequence ID" value="GJE57597.1"/>
    <property type="molecule type" value="Genomic_DNA"/>
</dbReference>
<reference evidence="2" key="2">
    <citation type="submission" date="2021-08" db="EMBL/GenBank/DDBJ databases">
        <authorList>
            <person name="Tani A."/>
            <person name="Ola A."/>
            <person name="Ogura Y."/>
            <person name="Katsura K."/>
            <person name="Hayashi T."/>
        </authorList>
    </citation>
    <scope>NUCLEOTIDE SEQUENCE</scope>
    <source>
        <strain evidence="2">DSM 23674</strain>
    </source>
</reference>
<organism evidence="2 3">
    <name type="scientific">Methylobacterium thuringiense</name>
    <dbReference type="NCBI Taxonomy" id="1003091"/>
    <lineage>
        <taxon>Bacteria</taxon>
        <taxon>Pseudomonadati</taxon>
        <taxon>Pseudomonadota</taxon>
        <taxon>Alphaproteobacteria</taxon>
        <taxon>Hyphomicrobiales</taxon>
        <taxon>Methylobacteriaceae</taxon>
        <taxon>Methylobacterium</taxon>
    </lineage>
</organism>
<dbReference type="RefSeq" id="WP_147816675.1">
    <property type="nucleotide sequence ID" value="NZ_BPRA01000024.1"/>
</dbReference>
<reference evidence="2" key="1">
    <citation type="journal article" date="2021" name="Front. Microbiol.">
        <title>Comprehensive Comparative Genomics and Phenotyping of Methylobacterium Species.</title>
        <authorList>
            <person name="Alessa O."/>
            <person name="Ogura Y."/>
            <person name="Fujitani Y."/>
            <person name="Takami H."/>
            <person name="Hayashi T."/>
            <person name="Sahin N."/>
            <person name="Tani A."/>
        </authorList>
    </citation>
    <scope>NUCLEOTIDE SEQUENCE</scope>
    <source>
        <strain evidence="2">DSM 23674</strain>
    </source>
</reference>
<dbReference type="SMART" id="SM01034">
    <property type="entry name" value="BLUF"/>
    <property type="match status" value="1"/>
</dbReference>
<evidence type="ECO:0000313" key="2">
    <source>
        <dbReference type="EMBL" id="GJE57597.1"/>
    </source>
</evidence>
<gene>
    <name evidence="2" type="ORF">EKPJFOCH_4114</name>
</gene>
<dbReference type="PROSITE" id="PS50925">
    <property type="entry name" value="BLUF"/>
    <property type="match status" value="1"/>
</dbReference>